<evidence type="ECO:0000313" key="2">
    <source>
        <dbReference type="Proteomes" id="UP001638806"/>
    </source>
</evidence>
<gene>
    <name evidence="1" type="ORF">ACCO45_006817</name>
</gene>
<evidence type="ECO:0000313" key="1">
    <source>
        <dbReference type="EMBL" id="KAL3958655.1"/>
    </source>
</evidence>
<name>A0ACC4DTL1_PURLI</name>
<dbReference type="Proteomes" id="UP001638806">
    <property type="component" value="Unassembled WGS sequence"/>
</dbReference>
<keyword evidence="2" id="KW-1185">Reference proteome</keyword>
<reference evidence="1" key="1">
    <citation type="submission" date="2024-12" db="EMBL/GenBank/DDBJ databases">
        <title>Comparative genomics and development of molecular markers within Purpureocillium lilacinum and among Purpureocillium species.</title>
        <authorList>
            <person name="Yeh Z.-Y."/>
            <person name="Ni N.-T."/>
            <person name="Lo P.-H."/>
            <person name="Mushyakhwo K."/>
            <person name="Lin C.-F."/>
            <person name="Nai Y.-S."/>
        </authorList>
    </citation>
    <scope>NUCLEOTIDE SEQUENCE</scope>
    <source>
        <strain evidence="1">NCHU-NPUST-175</strain>
    </source>
</reference>
<proteinExistence type="predicted"/>
<comment type="caution">
    <text evidence="1">The sequence shown here is derived from an EMBL/GenBank/DDBJ whole genome shotgun (WGS) entry which is preliminary data.</text>
</comment>
<sequence length="195" mass="20896">MGKLPGDSDGDGGDAPVARKDRDPAEWSRREGKLPTKGKVNAYAGPTALLTEQYRRTNWAVGTKRRMHPVFQKPSRVSVPSRHGDSIRNGSAETGATPPRDAPPPQLLSCPPLSLRGSSATNNKAGMGGHAHARRRPATVRHVRAARMLAEKRDLPSGRDLAWLNAANYRQGRAPRSLGRACGQSRQIVDGSAGG</sequence>
<organism evidence="1 2">
    <name type="scientific">Purpureocillium lilacinum</name>
    <name type="common">Paecilomyces lilacinus</name>
    <dbReference type="NCBI Taxonomy" id="33203"/>
    <lineage>
        <taxon>Eukaryota</taxon>
        <taxon>Fungi</taxon>
        <taxon>Dikarya</taxon>
        <taxon>Ascomycota</taxon>
        <taxon>Pezizomycotina</taxon>
        <taxon>Sordariomycetes</taxon>
        <taxon>Hypocreomycetidae</taxon>
        <taxon>Hypocreales</taxon>
        <taxon>Ophiocordycipitaceae</taxon>
        <taxon>Purpureocillium</taxon>
    </lineage>
</organism>
<dbReference type="EMBL" id="JBGNUJ010000006">
    <property type="protein sequence ID" value="KAL3958655.1"/>
    <property type="molecule type" value="Genomic_DNA"/>
</dbReference>
<protein>
    <submittedName>
        <fullName evidence="1">Uncharacterized protein</fullName>
    </submittedName>
</protein>
<accession>A0ACC4DTL1</accession>